<gene>
    <name evidence="1" type="ORF">ACFSKU_16550</name>
</gene>
<protein>
    <recommendedName>
        <fullName evidence="3">Rho-binding antiterminator</fullName>
    </recommendedName>
</protein>
<dbReference type="Proteomes" id="UP001597369">
    <property type="component" value="Unassembled WGS sequence"/>
</dbReference>
<evidence type="ECO:0000313" key="2">
    <source>
        <dbReference type="Proteomes" id="UP001597369"/>
    </source>
</evidence>
<sequence>MEISYKPIDSSYREMLEELAAKKAFVRVQYFTDLRELLNVTAVMKEVFEKDDAAYLRLATGEEVRLDRIVRVADKPAPGYDEAYFKCDI</sequence>
<accession>A0ABW4X2X4</accession>
<evidence type="ECO:0008006" key="3">
    <source>
        <dbReference type="Google" id="ProtNLM"/>
    </source>
</evidence>
<name>A0ABW4X2X4_9BACT</name>
<dbReference type="RefSeq" id="WP_229959596.1">
    <property type="nucleotide sequence ID" value="NZ_JAJJWI010000005.1"/>
</dbReference>
<reference evidence="2" key="1">
    <citation type="journal article" date="2019" name="Int. J. Syst. Evol. Microbiol.">
        <title>The Global Catalogue of Microorganisms (GCM) 10K type strain sequencing project: providing services to taxonomists for standard genome sequencing and annotation.</title>
        <authorList>
            <consortium name="The Broad Institute Genomics Platform"/>
            <consortium name="The Broad Institute Genome Sequencing Center for Infectious Disease"/>
            <person name="Wu L."/>
            <person name="Ma J."/>
        </authorList>
    </citation>
    <scope>NUCLEOTIDE SEQUENCE [LARGE SCALE GENOMIC DNA]</scope>
    <source>
        <strain evidence="2">JCM 16545</strain>
    </source>
</reference>
<dbReference type="EMBL" id="JBHUHV010000053">
    <property type="protein sequence ID" value="MFD2068502.1"/>
    <property type="molecule type" value="Genomic_DNA"/>
</dbReference>
<evidence type="ECO:0000313" key="1">
    <source>
        <dbReference type="EMBL" id="MFD2068502.1"/>
    </source>
</evidence>
<keyword evidence="2" id="KW-1185">Reference proteome</keyword>
<organism evidence="1 2">
    <name type="scientific">Pontibacter silvestris</name>
    <dbReference type="NCBI Taxonomy" id="2305183"/>
    <lineage>
        <taxon>Bacteria</taxon>
        <taxon>Pseudomonadati</taxon>
        <taxon>Bacteroidota</taxon>
        <taxon>Cytophagia</taxon>
        <taxon>Cytophagales</taxon>
        <taxon>Hymenobacteraceae</taxon>
        <taxon>Pontibacter</taxon>
    </lineage>
</organism>
<comment type="caution">
    <text evidence="1">The sequence shown here is derived from an EMBL/GenBank/DDBJ whole genome shotgun (WGS) entry which is preliminary data.</text>
</comment>
<proteinExistence type="predicted"/>